<protein>
    <submittedName>
        <fullName evidence="2">GNAT family N-acetyltransferase</fullName>
        <ecNumber evidence="2">2.3.1.-</ecNumber>
    </submittedName>
</protein>
<dbReference type="InterPro" id="IPR045057">
    <property type="entry name" value="Gcn5-rel_NAT"/>
</dbReference>
<reference evidence="3" key="1">
    <citation type="journal article" date="2019" name="Int. J. Syst. Evol. Microbiol.">
        <title>The Global Catalogue of Microorganisms (GCM) 10K type strain sequencing project: providing services to taxonomists for standard genome sequencing and annotation.</title>
        <authorList>
            <consortium name="The Broad Institute Genomics Platform"/>
            <consortium name="The Broad Institute Genome Sequencing Center for Infectious Disease"/>
            <person name="Wu L."/>
            <person name="Ma J."/>
        </authorList>
    </citation>
    <scope>NUCLEOTIDE SEQUENCE [LARGE SCALE GENOMIC DNA]</scope>
    <source>
        <strain evidence="3">CGMCC 4.7330</strain>
    </source>
</reference>
<dbReference type="RefSeq" id="WP_378614492.1">
    <property type="nucleotide sequence ID" value="NZ_JBHSAX010000017.1"/>
</dbReference>
<dbReference type="EMBL" id="JBHSAX010000017">
    <property type="protein sequence ID" value="MFC3964740.1"/>
    <property type="molecule type" value="Genomic_DNA"/>
</dbReference>
<dbReference type="PANTHER" id="PTHR31435:SF9">
    <property type="entry name" value="PROTEIN NATD1"/>
    <property type="match status" value="1"/>
</dbReference>
<dbReference type="Pfam" id="PF14542">
    <property type="entry name" value="Acetyltransf_CG"/>
    <property type="match status" value="1"/>
</dbReference>
<keyword evidence="3" id="KW-1185">Reference proteome</keyword>
<dbReference type="PROSITE" id="PS51729">
    <property type="entry name" value="GNAT_YJDJ"/>
    <property type="match status" value="1"/>
</dbReference>
<evidence type="ECO:0000313" key="2">
    <source>
        <dbReference type="EMBL" id="MFC3964740.1"/>
    </source>
</evidence>
<evidence type="ECO:0000259" key="1">
    <source>
        <dbReference type="PROSITE" id="PS51729"/>
    </source>
</evidence>
<gene>
    <name evidence="2" type="ORF">ACFO0B_22365</name>
</gene>
<accession>A0ABV8DX67</accession>
<comment type="caution">
    <text evidence="2">The sequence shown here is derived from an EMBL/GenBank/DDBJ whole genome shotgun (WGS) entry which is preliminary data.</text>
</comment>
<evidence type="ECO:0000313" key="3">
    <source>
        <dbReference type="Proteomes" id="UP001595696"/>
    </source>
</evidence>
<dbReference type="PANTHER" id="PTHR31435">
    <property type="entry name" value="PROTEIN NATD1"/>
    <property type="match status" value="1"/>
</dbReference>
<sequence length="93" mass="10765">MTTELKHNAADTRFEIYVDEVLAGYADYAERGTVRDFNHTVTFPEFRRRGVAAEVVEYALRDSREHGFTVLPTCWYVDQFIAAHSEYRDLVAS</sequence>
<name>A0ABV8DX67_9NOCA</name>
<feature type="domain" description="N-acetyltransferase" evidence="1">
    <location>
        <begin position="6"/>
        <end position="92"/>
    </location>
</feature>
<dbReference type="EC" id="2.3.1.-" evidence="2"/>
<dbReference type="InterPro" id="IPR031165">
    <property type="entry name" value="GNAT_YJDJ"/>
</dbReference>
<dbReference type="CDD" id="cd04301">
    <property type="entry name" value="NAT_SF"/>
    <property type="match status" value="1"/>
</dbReference>
<dbReference type="InterPro" id="IPR016181">
    <property type="entry name" value="Acyl_CoA_acyltransferase"/>
</dbReference>
<proteinExistence type="predicted"/>
<keyword evidence="2" id="KW-0808">Transferase</keyword>
<keyword evidence="2" id="KW-0012">Acyltransferase</keyword>
<organism evidence="2 3">
    <name type="scientific">Nocardia jiangsuensis</name>
    <dbReference type="NCBI Taxonomy" id="1691563"/>
    <lineage>
        <taxon>Bacteria</taxon>
        <taxon>Bacillati</taxon>
        <taxon>Actinomycetota</taxon>
        <taxon>Actinomycetes</taxon>
        <taxon>Mycobacteriales</taxon>
        <taxon>Nocardiaceae</taxon>
        <taxon>Nocardia</taxon>
    </lineage>
</organism>
<dbReference type="SUPFAM" id="SSF55729">
    <property type="entry name" value="Acyl-CoA N-acyltransferases (Nat)"/>
    <property type="match status" value="1"/>
</dbReference>
<dbReference type="Gene3D" id="3.40.630.30">
    <property type="match status" value="1"/>
</dbReference>
<dbReference type="Proteomes" id="UP001595696">
    <property type="component" value="Unassembled WGS sequence"/>
</dbReference>
<dbReference type="GO" id="GO:0016746">
    <property type="term" value="F:acyltransferase activity"/>
    <property type="evidence" value="ECO:0007669"/>
    <property type="project" value="UniProtKB-KW"/>
</dbReference>